<sequence>MDTHEQHHDASPLTVSPTTRSEVSFDETSPYPTIQVPSCLPLCQRTYTIKAGGSVRRFFTLSDQVSMHFSDLSEPLGWEKQTRDWNSHIDYESVVPRVKRRAFASEWIDNGEDEEEVEIHSAMYPPTAYPEDAYPPSGLVYWRSWLEGKTEEVVETQEVLEDADIQNRVVEELETVHTDIGNRDGFEIDTIPLDRADAGNSDIFWLELTSPLQKDNIIGKVSGLLTVLFDHTDENDNLSGLEMDSLIRADCANAANGHTSWLELTSPVKEDNIIGAVSGLETASLDNADDENDSVSGLDTTWLDRVNAENSKTFSPELISPVQKDATVEKVFRQEMTSPEYANHEIDNVSGLETKWDTEASDAAAILLGISMSGYATVVNTKQSVTGTPDLVSAHSDDSGSGTSPEQVTSELAVSTIKANMQPSSDRNGPYATKTTNPSPSFHTTIWHNENTRSGTKETLASKLEETVSYEYEQLQQSYYLQPDIDFEFSTKVKGKRKARLLNYNMSNSNTHIATPNPYQELSQPLQILQLDGTTTANEEADEELEEVAENQNIQRKAKRNKQKKKKKSKSKSKSQSTREAVQPIVAIKSEDAWKQGQFVPEHLFMNAALHVFTAANISTSISGPRVSQRAGGKL</sequence>
<gene>
    <name evidence="2" type="ORF">VTL71DRAFT_6424</name>
</gene>
<feature type="region of interest" description="Disordered" evidence="1">
    <location>
        <begin position="536"/>
        <end position="583"/>
    </location>
</feature>
<feature type="compositionally biased region" description="Basic residues" evidence="1">
    <location>
        <begin position="556"/>
        <end position="573"/>
    </location>
</feature>
<feature type="compositionally biased region" description="Acidic residues" evidence="1">
    <location>
        <begin position="539"/>
        <end position="549"/>
    </location>
</feature>
<accession>A0ABR4BWX7</accession>
<feature type="compositionally biased region" description="Polar residues" evidence="1">
    <location>
        <begin position="13"/>
        <end position="29"/>
    </location>
</feature>
<feature type="region of interest" description="Disordered" evidence="1">
    <location>
        <begin position="1"/>
        <end position="29"/>
    </location>
</feature>
<protein>
    <submittedName>
        <fullName evidence="2">Uncharacterized protein</fullName>
    </submittedName>
</protein>
<evidence type="ECO:0000313" key="3">
    <source>
        <dbReference type="Proteomes" id="UP001595075"/>
    </source>
</evidence>
<feature type="compositionally biased region" description="Basic and acidic residues" evidence="1">
    <location>
        <begin position="1"/>
        <end position="10"/>
    </location>
</feature>
<dbReference type="EMBL" id="JAZHXI010000017">
    <property type="protein sequence ID" value="KAL2062158.1"/>
    <property type="molecule type" value="Genomic_DNA"/>
</dbReference>
<organism evidence="2 3">
    <name type="scientific">Oculimacula yallundae</name>
    <dbReference type="NCBI Taxonomy" id="86028"/>
    <lineage>
        <taxon>Eukaryota</taxon>
        <taxon>Fungi</taxon>
        <taxon>Dikarya</taxon>
        <taxon>Ascomycota</taxon>
        <taxon>Pezizomycotina</taxon>
        <taxon>Leotiomycetes</taxon>
        <taxon>Helotiales</taxon>
        <taxon>Ploettnerulaceae</taxon>
        <taxon>Oculimacula</taxon>
    </lineage>
</organism>
<evidence type="ECO:0000256" key="1">
    <source>
        <dbReference type="SAM" id="MobiDB-lite"/>
    </source>
</evidence>
<comment type="caution">
    <text evidence="2">The sequence shown here is derived from an EMBL/GenBank/DDBJ whole genome shotgun (WGS) entry which is preliminary data.</text>
</comment>
<dbReference type="Proteomes" id="UP001595075">
    <property type="component" value="Unassembled WGS sequence"/>
</dbReference>
<feature type="region of interest" description="Disordered" evidence="1">
    <location>
        <begin position="421"/>
        <end position="447"/>
    </location>
</feature>
<proteinExistence type="predicted"/>
<name>A0ABR4BWX7_9HELO</name>
<evidence type="ECO:0000313" key="2">
    <source>
        <dbReference type="EMBL" id="KAL2062158.1"/>
    </source>
</evidence>
<reference evidence="2 3" key="1">
    <citation type="journal article" date="2024" name="Commun. Biol.">
        <title>Comparative genomic analysis of thermophilic fungi reveals convergent evolutionary adaptations and gene losses.</title>
        <authorList>
            <person name="Steindorff A.S."/>
            <person name="Aguilar-Pontes M.V."/>
            <person name="Robinson A.J."/>
            <person name="Andreopoulos B."/>
            <person name="LaButti K."/>
            <person name="Kuo A."/>
            <person name="Mondo S."/>
            <person name="Riley R."/>
            <person name="Otillar R."/>
            <person name="Haridas S."/>
            <person name="Lipzen A."/>
            <person name="Grimwood J."/>
            <person name="Schmutz J."/>
            <person name="Clum A."/>
            <person name="Reid I.D."/>
            <person name="Moisan M.C."/>
            <person name="Butler G."/>
            <person name="Nguyen T.T.M."/>
            <person name="Dewar K."/>
            <person name="Conant G."/>
            <person name="Drula E."/>
            <person name="Henrissat B."/>
            <person name="Hansel C."/>
            <person name="Singer S."/>
            <person name="Hutchinson M.I."/>
            <person name="de Vries R.P."/>
            <person name="Natvig D.O."/>
            <person name="Powell A.J."/>
            <person name="Tsang A."/>
            <person name="Grigoriev I.V."/>
        </authorList>
    </citation>
    <scope>NUCLEOTIDE SEQUENCE [LARGE SCALE GENOMIC DNA]</scope>
    <source>
        <strain evidence="2 3">CBS 494.80</strain>
    </source>
</reference>
<keyword evidence="3" id="KW-1185">Reference proteome</keyword>